<gene>
    <name evidence="3" type="ORF">PPACK8108_LOCUS2743</name>
</gene>
<organism evidence="3 4">
    <name type="scientific">Phakopsora pachyrhizi</name>
    <name type="common">Asian soybean rust disease fungus</name>
    <dbReference type="NCBI Taxonomy" id="170000"/>
    <lineage>
        <taxon>Eukaryota</taxon>
        <taxon>Fungi</taxon>
        <taxon>Dikarya</taxon>
        <taxon>Basidiomycota</taxon>
        <taxon>Pucciniomycotina</taxon>
        <taxon>Pucciniomycetes</taxon>
        <taxon>Pucciniales</taxon>
        <taxon>Phakopsoraceae</taxon>
        <taxon>Phakopsora</taxon>
    </lineage>
</organism>
<accession>A0AAV0AIL8</accession>
<evidence type="ECO:0000256" key="2">
    <source>
        <dbReference type="RuleBase" id="RU363103"/>
    </source>
</evidence>
<sequence length="137" mass="15966">MATPSLARTLKNFFALGPREYIRQLIYIGDPKPGTLKGIDQHGNKYYEDPSESFLRNRWVDYAVHDYNASQIPPEWHSWMSHVRKDPPTEDPVIQECRQPWQIPHVENLTGTRAAFKTYSTTAPKIKTWEPEVAERL</sequence>
<keyword evidence="2" id="KW-0679">Respiratory chain</keyword>
<dbReference type="EMBL" id="CALTRL010000456">
    <property type="protein sequence ID" value="CAH7668260.1"/>
    <property type="molecule type" value="Genomic_DNA"/>
</dbReference>
<dbReference type="PANTHER" id="PTHR12910:SF2">
    <property type="entry name" value="NADH DEHYDROGENASE [UBIQUINONE] 1 ALPHA SUBCOMPLEX SUBUNIT 12"/>
    <property type="match status" value="1"/>
</dbReference>
<comment type="similarity">
    <text evidence="1 2">Belongs to the complex I NDUFA12 subunit family.</text>
</comment>
<protein>
    <recommendedName>
        <fullName evidence="2">NADH dehydrogenase [ubiquinone] 1 alpha subcomplex subunit</fullName>
    </recommendedName>
</protein>
<evidence type="ECO:0000256" key="1">
    <source>
        <dbReference type="ARBA" id="ARBA00007355"/>
    </source>
</evidence>
<evidence type="ECO:0000313" key="3">
    <source>
        <dbReference type="EMBL" id="CAH7668260.1"/>
    </source>
</evidence>
<dbReference type="GO" id="GO:0006979">
    <property type="term" value="P:response to oxidative stress"/>
    <property type="evidence" value="ECO:0007669"/>
    <property type="project" value="TreeGrafter"/>
</dbReference>
<dbReference type="Proteomes" id="UP001153365">
    <property type="component" value="Unassembled WGS sequence"/>
</dbReference>
<evidence type="ECO:0000313" key="4">
    <source>
        <dbReference type="Proteomes" id="UP001153365"/>
    </source>
</evidence>
<keyword evidence="4" id="KW-1185">Reference proteome</keyword>
<dbReference type="Pfam" id="PF05071">
    <property type="entry name" value="NDUFA12"/>
    <property type="match status" value="1"/>
</dbReference>
<name>A0AAV0AIL8_PHAPC</name>
<keyword evidence="2" id="KW-0472">Membrane</keyword>
<dbReference type="PANTHER" id="PTHR12910">
    <property type="entry name" value="NADH-UBIQUINONE OXIDOREDUCTASE SUBUNIT B17.2"/>
    <property type="match status" value="1"/>
</dbReference>
<dbReference type="GO" id="GO:0005743">
    <property type="term" value="C:mitochondrial inner membrane"/>
    <property type="evidence" value="ECO:0007669"/>
    <property type="project" value="UniProtKB-SubCell"/>
</dbReference>
<dbReference type="AlphaFoldDB" id="A0AAV0AIL8"/>
<dbReference type="GO" id="GO:0045271">
    <property type="term" value="C:respiratory chain complex I"/>
    <property type="evidence" value="ECO:0007669"/>
    <property type="project" value="InterPro"/>
</dbReference>
<keyword evidence="2" id="KW-0249">Electron transport</keyword>
<reference evidence="3" key="1">
    <citation type="submission" date="2022-06" db="EMBL/GenBank/DDBJ databases">
        <authorList>
            <consortium name="SYNGENTA / RWTH Aachen University"/>
        </authorList>
    </citation>
    <scope>NUCLEOTIDE SEQUENCE</scope>
</reference>
<dbReference type="InterPro" id="IPR007763">
    <property type="entry name" value="NDUFA12"/>
</dbReference>
<comment type="subcellular location">
    <subcellularLocation>
        <location evidence="2">Mitochondrion inner membrane</location>
        <topology evidence="2">Peripheral membrane protein</topology>
        <orientation evidence="2">Matrix side</orientation>
    </subcellularLocation>
</comment>
<comment type="function">
    <text evidence="2">Accessory subunit of the mitochondrial membrane respiratory chain NADH dehydrogenase (Complex I), that is believed not to be involved in catalysis. Complex I functions in the transfer of electrons from NADH to the respiratory chain. The immediate electron acceptor for the enzyme is believed to be ubiquinone.</text>
</comment>
<keyword evidence="3" id="KW-0830">Ubiquinone</keyword>
<comment type="caution">
    <text evidence="3">The sequence shown here is derived from an EMBL/GenBank/DDBJ whole genome shotgun (WGS) entry which is preliminary data.</text>
</comment>
<proteinExistence type="inferred from homology"/>
<keyword evidence="2" id="KW-0496">Mitochondrion</keyword>
<keyword evidence="2" id="KW-0999">Mitochondrion inner membrane</keyword>
<keyword evidence="2" id="KW-0813">Transport</keyword>